<dbReference type="InterPro" id="IPR053927">
    <property type="entry name" value="FlgK_helical"/>
</dbReference>
<accession>A0AAE3W2T6</accession>
<dbReference type="SUPFAM" id="SSF64518">
    <property type="entry name" value="Phase 1 flagellin"/>
    <property type="match status" value="1"/>
</dbReference>
<dbReference type="RefSeq" id="WP_307242701.1">
    <property type="nucleotide sequence ID" value="NZ_JAUSUZ010000001.1"/>
</dbReference>
<keyword evidence="13" id="KW-1185">Reference proteome</keyword>
<dbReference type="PRINTS" id="PR01005">
    <property type="entry name" value="FLGHOOKAP1"/>
</dbReference>
<keyword evidence="8" id="KW-0175">Coiled coil</keyword>
<comment type="similarity">
    <text evidence="3 7">Belongs to the flagella basal body rod proteins family.</text>
</comment>
<dbReference type="Pfam" id="PF00460">
    <property type="entry name" value="Flg_bb_rod"/>
    <property type="match status" value="1"/>
</dbReference>
<dbReference type="PANTHER" id="PTHR30033:SF1">
    <property type="entry name" value="FLAGELLAR HOOK-ASSOCIATED PROTEIN 1"/>
    <property type="match status" value="1"/>
</dbReference>
<dbReference type="EMBL" id="JAUSUZ010000001">
    <property type="protein sequence ID" value="MDQ0368247.1"/>
    <property type="molecule type" value="Genomic_DNA"/>
</dbReference>
<evidence type="ECO:0000256" key="2">
    <source>
        <dbReference type="ARBA" id="ARBA00004613"/>
    </source>
</evidence>
<organism evidence="12 13">
    <name type="scientific">Catenuloplanes indicus</name>
    <dbReference type="NCBI Taxonomy" id="137267"/>
    <lineage>
        <taxon>Bacteria</taxon>
        <taxon>Bacillati</taxon>
        <taxon>Actinomycetota</taxon>
        <taxon>Actinomycetes</taxon>
        <taxon>Micromonosporales</taxon>
        <taxon>Micromonosporaceae</taxon>
        <taxon>Catenuloplanes</taxon>
    </lineage>
</organism>
<dbReference type="AlphaFoldDB" id="A0AAE3W2T6"/>
<evidence type="ECO:0000256" key="5">
    <source>
        <dbReference type="ARBA" id="ARBA00022525"/>
    </source>
</evidence>
<keyword evidence="12" id="KW-0969">Cilium</keyword>
<feature type="domain" description="Flagellar hook-associated protein FlgK helical" evidence="11">
    <location>
        <begin position="102"/>
        <end position="334"/>
    </location>
</feature>
<gene>
    <name evidence="7" type="primary">flgK</name>
    <name evidence="12" type="ORF">J2S42_004916</name>
</gene>
<evidence type="ECO:0000259" key="11">
    <source>
        <dbReference type="Pfam" id="PF22638"/>
    </source>
</evidence>
<dbReference type="GO" id="GO:0005198">
    <property type="term" value="F:structural molecule activity"/>
    <property type="evidence" value="ECO:0007669"/>
    <property type="project" value="UniProtKB-UniRule"/>
</dbReference>
<feature type="domain" description="Flagellar basal body rod protein N-terminal" evidence="9">
    <location>
        <begin position="9"/>
        <end position="38"/>
    </location>
</feature>
<evidence type="ECO:0000256" key="6">
    <source>
        <dbReference type="ARBA" id="ARBA00023143"/>
    </source>
</evidence>
<dbReference type="Pfam" id="PF22638">
    <property type="entry name" value="FlgK_D1"/>
    <property type="match status" value="1"/>
</dbReference>
<evidence type="ECO:0000256" key="8">
    <source>
        <dbReference type="SAM" id="Coils"/>
    </source>
</evidence>
<keyword evidence="5 7" id="KW-0964">Secreted</keyword>
<evidence type="ECO:0000313" key="12">
    <source>
        <dbReference type="EMBL" id="MDQ0368247.1"/>
    </source>
</evidence>
<keyword evidence="12" id="KW-0966">Cell projection</keyword>
<protein>
    <recommendedName>
        <fullName evidence="4 7">Flagellar hook-associated protein 1</fullName>
        <shortName evidence="7">HAP1</shortName>
    </recommendedName>
</protein>
<dbReference type="InterPro" id="IPR010930">
    <property type="entry name" value="Flg_bb/hook_C_dom"/>
</dbReference>
<dbReference type="Proteomes" id="UP001240236">
    <property type="component" value="Unassembled WGS sequence"/>
</dbReference>
<comment type="caution">
    <text evidence="12">The sequence shown here is derived from an EMBL/GenBank/DDBJ whole genome shotgun (WGS) entry which is preliminary data.</text>
</comment>
<sequence length="460" mass="48369">MASTFSGITTALSSLYAQRRALDVAGQNIANANTEGYTRQRVQMTSASGNTMPTMWSTSDGIGNGVAISDIRRTRDEFLEGRGREERANISYLTNQKQQFVTIENTFAEPSDTALQHQLGELWGAFGDVANNPNDKAIRTALIQQGNTVVDGIHSAYNALGAQWKANRDQADALATEVNTLAKNIAQLNTTIQRATAAGLPVNEMADQRDVQLMKLSELTGATASIQADGTAAVYLGGSGLVQGVTAREIRVTGADRLQNQTGDPANSVAVRWADSGTPAQVGGTLASIQDTLVTTIPKYANSLDGVAANLANTVNTLHAGGYGLDGVTGRAFFTGSTAESIKVAFDNPDFVAASSTAGTFDAANADALADLATTPGGAGETYAVMIANLGVEAQSVDRRQAIQAVVTQDTDAARESFAGVNLDEEMTQLITYQRGYEAASRVLTAVDEMLDVLINRMAV</sequence>
<proteinExistence type="inferred from homology"/>
<dbReference type="NCBIfam" id="TIGR02492">
    <property type="entry name" value="flgK_ends"/>
    <property type="match status" value="1"/>
</dbReference>
<feature type="domain" description="Flagellar basal-body/hook protein C-terminal" evidence="10">
    <location>
        <begin position="419"/>
        <end position="456"/>
    </location>
</feature>
<dbReference type="GO" id="GO:0009424">
    <property type="term" value="C:bacterial-type flagellum hook"/>
    <property type="evidence" value="ECO:0007669"/>
    <property type="project" value="UniProtKB-UniRule"/>
</dbReference>
<feature type="coiled-coil region" evidence="8">
    <location>
        <begin position="171"/>
        <end position="198"/>
    </location>
</feature>
<evidence type="ECO:0000313" key="13">
    <source>
        <dbReference type="Proteomes" id="UP001240236"/>
    </source>
</evidence>
<reference evidence="12 13" key="1">
    <citation type="submission" date="2023-07" db="EMBL/GenBank/DDBJ databases">
        <title>Sequencing the genomes of 1000 actinobacteria strains.</title>
        <authorList>
            <person name="Klenk H.-P."/>
        </authorList>
    </citation>
    <scope>NUCLEOTIDE SEQUENCE [LARGE SCALE GENOMIC DNA]</scope>
    <source>
        <strain evidence="12 13">DSM 44709</strain>
    </source>
</reference>
<dbReference type="Pfam" id="PF06429">
    <property type="entry name" value="Flg_bbr_C"/>
    <property type="match status" value="1"/>
</dbReference>
<name>A0AAE3W2T6_9ACTN</name>
<dbReference type="InterPro" id="IPR002371">
    <property type="entry name" value="FlgK"/>
</dbReference>
<dbReference type="GO" id="GO:0005576">
    <property type="term" value="C:extracellular region"/>
    <property type="evidence" value="ECO:0007669"/>
    <property type="project" value="UniProtKB-SubCell"/>
</dbReference>
<evidence type="ECO:0000256" key="7">
    <source>
        <dbReference type="RuleBase" id="RU362065"/>
    </source>
</evidence>
<keyword evidence="12" id="KW-0282">Flagellum</keyword>
<comment type="subcellular location">
    <subcellularLocation>
        <location evidence="1 7">Bacterial flagellum</location>
    </subcellularLocation>
    <subcellularLocation>
        <location evidence="2 7">Secreted</location>
    </subcellularLocation>
</comment>
<evidence type="ECO:0000259" key="10">
    <source>
        <dbReference type="Pfam" id="PF06429"/>
    </source>
</evidence>
<evidence type="ECO:0000256" key="3">
    <source>
        <dbReference type="ARBA" id="ARBA00009677"/>
    </source>
</evidence>
<evidence type="ECO:0000259" key="9">
    <source>
        <dbReference type="Pfam" id="PF00460"/>
    </source>
</evidence>
<dbReference type="PANTHER" id="PTHR30033">
    <property type="entry name" value="FLAGELLAR HOOK-ASSOCIATED PROTEIN 1"/>
    <property type="match status" value="1"/>
</dbReference>
<dbReference type="InterPro" id="IPR001444">
    <property type="entry name" value="Flag_bb_rod_N"/>
</dbReference>
<dbReference type="GO" id="GO:0044780">
    <property type="term" value="P:bacterial-type flagellum assembly"/>
    <property type="evidence" value="ECO:0007669"/>
    <property type="project" value="InterPro"/>
</dbReference>
<evidence type="ECO:0000256" key="4">
    <source>
        <dbReference type="ARBA" id="ARBA00016244"/>
    </source>
</evidence>
<keyword evidence="6 7" id="KW-0975">Bacterial flagellum</keyword>
<evidence type="ECO:0000256" key="1">
    <source>
        <dbReference type="ARBA" id="ARBA00004365"/>
    </source>
</evidence>